<feature type="repeat" description="RCC1" evidence="7">
    <location>
        <begin position="94"/>
        <end position="146"/>
    </location>
</feature>
<dbReference type="PRINTS" id="PR00633">
    <property type="entry name" value="RCCNDNSATION"/>
</dbReference>
<dbReference type="InterPro" id="IPR058923">
    <property type="entry name" value="RCC1-like_dom"/>
</dbReference>
<keyword evidence="5 6" id="KW-0833">Ubl conjugation pathway</keyword>
<dbReference type="PROSITE" id="PS00626">
    <property type="entry name" value="RCC1_2"/>
    <property type="match status" value="4"/>
</dbReference>
<dbReference type="FunFam" id="2.130.10.30:FF:000049">
    <property type="entry name" value="HECT and RLD domain containing E3 ubiquitin protein ligase family member 6"/>
    <property type="match status" value="1"/>
</dbReference>
<dbReference type="Pfam" id="PF00632">
    <property type="entry name" value="HECT"/>
    <property type="match status" value="1"/>
</dbReference>
<organism evidence="9 10">
    <name type="scientific">Canis lupus familiaris</name>
    <name type="common">Dog</name>
    <name type="synonym">Canis familiaris</name>
    <dbReference type="NCBI Taxonomy" id="9615"/>
    <lineage>
        <taxon>Eukaryota</taxon>
        <taxon>Metazoa</taxon>
        <taxon>Chordata</taxon>
        <taxon>Craniata</taxon>
        <taxon>Vertebrata</taxon>
        <taxon>Euteleostomi</taxon>
        <taxon>Mammalia</taxon>
        <taxon>Eutheria</taxon>
        <taxon>Laurasiatheria</taxon>
        <taxon>Carnivora</taxon>
        <taxon>Caniformia</taxon>
        <taxon>Canidae</taxon>
        <taxon>Canis</taxon>
    </lineage>
</organism>
<dbReference type="GO" id="GO:0005829">
    <property type="term" value="C:cytosol"/>
    <property type="evidence" value="ECO:0007669"/>
    <property type="project" value="UniProtKB-SubCell"/>
</dbReference>
<proteinExistence type="predicted"/>
<dbReference type="Proteomes" id="UP000694429">
    <property type="component" value="Chromosome 32"/>
</dbReference>
<evidence type="ECO:0000313" key="9">
    <source>
        <dbReference type="Ensembl" id="ENSCAFP00030041567.1"/>
    </source>
</evidence>
<dbReference type="AlphaFoldDB" id="A0A8C0PTL1"/>
<keyword evidence="4" id="KW-0677">Repeat</keyword>
<protein>
    <submittedName>
        <fullName evidence="9">HECT and RLD domain containing E3 ubiquitin protein ligase family member 6</fullName>
    </submittedName>
</protein>
<keyword evidence="2" id="KW-0963">Cytoplasm</keyword>
<evidence type="ECO:0000256" key="3">
    <source>
        <dbReference type="ARBA" id="ARBA00022679"/>
    </source>
</evidence>
<dbReference type="PROSITE" id="PS50012">
    <property type="entry name" value="RCC1_3"/>
    <property type="match status" value="5"/>
</dbReference>
<sequence>MYLSWGPGPRGPVSRRRVGLGGVELRQAASGERHSLLLLSNGQVHSCGDNGRGQLGQRGAPRSAQLKRIRALETLHVDLVSCGKEHSLAVCHKGRVFAWGAGSEGQLGTGEFKETNLIPMKIKTLNDIKIKQVSCGHYHSLALSEGGQVFSWGSNSDGQLGLGKKFPSQASPQRVRSLDGIPLAQVAAGGAHSFALSLSGTSFGWGRNNAGQLALHKNNVSGQSYKPYSISALKNLGVIYISCGYEHTVVLTQNGKVFTFGDNTYGQLGHSPTAEKSGPQLVEGIDGLVSQIDCGSYHTLAYVYTTGKVVSFGREPTCKSSPTHPEALTENVDFTCLISADDLVDFQVKHIFAGTYANFVTTYQNTSSTDVPRKILPGISQINESLTEKWIAAKKRTECEVAKSEIAMIFSSPACLTASFLKKRESAEMTSIDVDLKKARDTFKKLTETQWISFVITTCLKDNLLRALPCCSLHREALLVFLLLPECPVMHDPRNWMDLVVPFAEAVCKMRDQSSKILKQCWASLQESSLNTLVQMLKTAIISQFYHRTQTNQSHCNLKALLGMMKEVHKVNTANCQLPENTFNINELSNLLNFYAERRLFMDNNLIPAENSSPIIFSDFPFIFTLLSKIQLLQAESHLKILQKEYLPWGQVIPYNELHPFTLRVRRRHLVEDALRQLSQAEDTDLHKTFMVEFIKEIRSIGYGVKSEFFYSIFEEMTNIEYGMFMYPEEGSYMWFPAKSKFKKKRYFLFGILCGLSLYNLNPANLPFPLALFKKLLDQKPSFQDLKELSPLLGKNLQEILDNEADDTEELYIYFSIYWDKNNVNLIPNGISVPVDQTNKKEYVSACIDYIFNTSVKAVYEEFQRGFYKVCDKEILVKLFQPEELMTALVGNNDYDWKYFEENSQYGQGYHKSHPTILMFWKAFHKLTLEEKKKFLFFLRGNDRLPLSGKQEIGIKFRCPETFSEADYPRALTCHNILDLPQYSTMEKVEEALQVAINSNKGFVSLRVTEQQ</sequence>
<comment type="subcellular location">
    <subcellularLocation>
        <location evidence="1">Cytoplasm</location>
        <location evidence="1">Cytosol</location>
    </subcellularLocation>
</comment>
<dbReference type="InterPro" id="IPR000408">
    <property type="entry name" value="Reg_chr_condens"/>
</dbReference>
<dbReference type="SUPFAM" id="SSF56204">
    <property type="entry name" value="Hect, E3 ligase catalytic domain"/>
    <property type="match status" value="1"/>
</dbReference>
<evidence type="ECO:0000256" key="1">
    <source>
        <dbReference type="ARBA" id="ARBA00004514"/>
    </source>
</evidence>
<dbReference type="Gene3D" id="2.130.10.30">
    <property type="entry name" value="Regulator of chromosome condensation 1/beta-lactamase-inhibitor protein II"/>
    <property type="match status" value="2"/>
</dbReference>
<evidence type="ECO:0000259" key="8">
    <source>
        <dbReference type="PROSITE" id="PS50237"/>
    </source>
</evidence>
<dbReference type="PROSITE" id="PS50237">
    <property type="entry name" value="HECT"/>
    <property type="match status" value="1"/>
</dbReference>
<dbReference type="InterPro" id="IPR051709">
    <property type="entry name" value="Ub-ligase/GTPase-reg"/>
</dbReference>
<name>A0A8C0PTL1_CANLF</name>
<dbReference type="SMART" id="SM00119">
    <property type="entry name" value="HECTc"/>
    <property type="match status" value="1"/>
</dbReference>
<dbReference type="PANTHER" id="PTHR45622:SF11">
    <property type="entry name" value="E3 UBIQUITIN-PROTEIN LIGASE HERC6-RELATED"/>
    <property type="match status" value="1"/>
</dbReference>
<evidence type="ECO:0000256" key="7">
    <source>
        <dbReference type="PROSITE-ProRule" id="PRU00235"/>
    </source>
</evidence>
<dbReference type="InterPro" id="IPR009091">
    <property type="entry name" value="RCC1/BLIP-II"/>
</dbReference>
<reference evidence="9" key="2">
    <citation type="submission" date="2025-08" db="UniProtKB">
        <authorList>
            <consortium name="Ensembl"/>
        </authorList>
    </citation>
    <scope>IDENTIFICATION</scope>
</reference>
<dbReference type="Ensembl" id="ENSCAFT00030047541.1">
    <property type="protein sequence ID" value="ENSCAFP00030041567.1"/>
    <property type="gene ID" value="ENSCAFG00030025754.1"/>
</dbReference>
<dbReference type="Pfam" id="PF25390">
    <property type="entry name" value="WD40_RLD"/>
    <property type="match status" value="1"/>
</dbReference>
<dbReference type="SUPFAM" id="SSF50985">
    <property type="entry name" value="RCC1/BLIP-II"/>
    <property type="match status" value="1"/>
</dbReference>
<evidence type="ECO:0000256" key="6">
    <source>
        <dbReference type="PROSITE-ProRule" id="PRU00104"/>
    </source>
</evidence>
<feature type="active site" description="Glycyl thioester intermediate" evidence="6">
    <location>
        <position position="974"/>
    </location>
</feature>
<dbReference type="InterPro" id="IPR000569">
    <property type="entry name" value="HECT_dom"/>
</dbReference>
<reference evidence="9" key="1">
    <citation type="submission" date="2019-03" db="EMBL/GenBank/DDBJ databases">
        <authorList>
            <person name="Warren W.C."/>
            <person name="Johnson G.S."/>
        </authorList>
    </citation>
    <scope>NUCLEOTIDE SEQUENCE [LARGE SCALE GENOMIC DNA]</scope>
    <source>
        <strain evidence="9">Basenji</strain>
    </source>
</reference>
<accession>A0A8C0PTL1</accession>
<feature type="domain" description="HECT" evidence="8">
    <location>
        <begin position="682"/>
        <end position="1003"/>
    </location>
</feature>
<gene>
    <name evidence="9" type="primary">HERC6</name>
</gene>
<dbReference type="InterPro" id="IPR035983">
    <property type="entry name" value="Hect_E3_ubiquitin_ligase"/>
</dbReference>
<evidence type="ECO:0000256" key="2">
    <source>
        <dbReference type="ARBA" id="ARBA00022490"/>
    </source>
</evidence>
<dbReference type="Gene3D" id="3.90.1750.10">
    <property type="entry name" value="Hect, E3 ligase catalytic domains"/>
    <property type="match status" value="1"/>
</dbReference>
<keyword evidence="3" id="KW-0808">Transferase</keyword>
<dbReference type="CDD" id="cd00078">
    <property type="entry name" value="HECTc"/>
    <property type="match status" value="1"/>
</dbReference>
<feature type="repeat" description="RCC1" evidence="7">
    <location>
        <begin position="200"/>
        <end position="254"/>
    </location>
</feature>
<dbReference type="Gene3D" id="3.30.2160.10">
    <property type="entry name" value="Hect, E3 ligase catalytic domain"/>
    <property type="match status" value="1"/>
</dbReference>
<dbReference type="FunFam" id="3.30.2160.10:FF:000004">
    <property type="entry name" value="probable E3 ubiquitin-protein ligase HERC4 isoform X1"/>
    <property type="match status" value="1"/>
</dbReference>
<dbReference type="PANTHER" id="PTHR45622">
    <property type="entry name" value="UBIQUITIN-PROTEIN LIGASE E3A-RELATED"/>
    <property type="match status" value="1"/>
</dbReference>
<evidence type="ECO:0000313" key="10">
    <source>
        <dbReference type="Proteomes" id="UP000694429"/>
    </source>
</evidence>
<feature type="repeat" description="RCC1" evidence="7">
    <location>
        <begin position="255"/>
        <end position="305"/>
    </location>
</feature>
<dbReference type="FunFam" id="3.30.2410.10:FF:000003">
    <property type="entry name" value="probable E3 ubiquitin-protein ligase HERC4 isoform X1"/>
    <property type="match status" value="1"/>
</dbReference>
<dbReference type="Gene3D" id="3.30.2410.10">
    <property type="entry name" value="Hect, E3 ligase catalytic domain"/>
    <property type="match status" value="1"/>
</dbReference>
<evidence type="ECO:0000256" key="5">
    <source>
        <dbReference type="ARBA" id="ARBA00022786"/>
    </source>
</evidence>
<feature type="repeat" description="RCC1" evidence="7">
    <location>
        <begin position="147"/>
        <end position="199"/>
    </location>
</feature>
<dbReference type="GO" id="GO:0004842">
    <property type="term" value="F:ubiquitin-protein transferase activity"/>
    <property type="evidence" value="ECO:0007669"/>
    <property type="project" value="InterPro"/>
</dbReference>
<feature type="repeat" description="RCC1" evidence="7">
    <location>
        <begin position="42"/>
        <end position="93"/>
    </location>
</feature>
<evidence type="ECO:0000256" key="4">
    <source>
        <dbReference type="ARBA" id="ARBA00022737"/>
    </source>
</evidence>